<evidence type="ECO:0000313" key="8">
    <source>
        <dbReference type="Proteomes" id="UP001501509"/>
    </source>
</evidence>
<sequence length="76" mass="8316">MSVVAASSLLGVSTRRVDKLVEQLGIKHISKSQVSEMSKILDAQVEAFRNRALNAGPYSFVWVDPLRRRCGRAAGS</sequence>
<evidence type="ECO:0000256" key="4">
    <source>
        <dbReference type="ARBA" id="ARBA00023125"/>
    </source>
</evidence>
<evidence type="ECO:0000256" key="5">
    <source>
        <dbReference type="ARBA" id="ARBA00023172"/>
    </source>
</evidence>
<dbReference type="PANTHER" id="PTHR33217">
    <property type="entry name" value="TRANSPOSASE FOR INSERTION SEQUENCE ELEMENT IS1081"/>
    <property type="match status" value="1"/>
</dbReference>
<keyword evidence="8" id="KW-1185">Reference proteome</keyword>
<dbReference type="EMBL" id="BAAATD010000007">
    <property type="protein sequence ID" value="GAA2612183.1"/>
    <property type="molecule type" value="Genomic_DNA"/>
</dbReference>
<organism evidence="7 8">
    <name type="scientific">Actinomadura fulvescens</name>
    <dbReference type="NCBI Taxonomy" id="46160"/>
    <lineage>
        <taxon>Bacteria</taxon>
        <taxon>Bacillati</taxon>
        <taxon>Actinomycetota</taxon>
        <taxon>Actinomycetes</taxon>
        <taxon>Streptosporangiales</taxon>
        <taxon>Thermomonosporaceae</taxon>
        <taxon>Actinomadura</taxon>
    </lineage>
</organism>
<dbReference type="InterPro" id="IPR001207">
    <property type="entry name" value="Transposase_mutator"/>
</dbReference>
<evidence type="ECO:0000256" key="6">
    <source>
        <dbReference type="RuleBase" id="RU365089"/>
    </source>
</evidence>
<protein>
    <recommendedName>
        <fullName evidence="6">Mutator family transposase</fullName>
    </recommendedName>
</protein>
<gene>
    <name evidence="7" type="ORF">GCM10010411_53590</name>
</gene>
<proteinExistence type="inferred from homology"/>
<dbReference type="Proteomes" id="UP001501509">
    <property type="component" value="Unassembled WGS sequence"/>
</dbReference>
<dbReference type="PANTHER" id="PTHR33217:SF7">
    <property type="entry name" value="TRANSPOSASE FOR INSERTION SEQUENCE ELEMENT IS1081"/>
    <property type="match status" value="1"/>
</dbReference>
<evidence type="ECO:0000256" key="1">
    <source>
        <dbReference type="ARBA" id="ARBA00002190"/>
    </source>
</evidence>
<dbReference type="Pfam" id="PF00872">
    <property type="entry name" value="Transposase_mut"/>
    <property type="match status" value="1"/>
</dbReference>
<keyword evidence="3 6" id="KW-0815">Transposition</keyword>
<reference evidence="7 8" key="1">
    <citation type="journal article" date="2019" name="Int. J. Syst. Evol. Microbiol.">
        <title>The Global Catalogue of Microorganisms (GCM) 10K type strain sequencing project: providing services to taxonomists for standard genome sequencing and annotation.</title>
        <authorList>
            <consortium name="The Broad Institute Genomics Platform"/>
            <consortium name="The Broad Institute Genome Sequencing Center for Infectious Disease"/>
            <person name="Wu L."/>
            <person name="Ma J."/>
        </authorList>
    </citation>
    <scope>NUCLEOTIDE SEQUENCE [LARGE SCALE GENOMIC DNA]</scope>
    <source>
        <strain evidence="7 8">JCM 6833</strain>
    </source>
</reference>
<comment type="function">
    <text evidence="1 6">Required for the transposition of the insertion element.</text>
</comment>
<keyword evidence="4 6" id="KW-0238">DNA-binding</keyword>
<evidence type="ECO:0000256" key="2">
    <source>
        <dbReference type="ARBA" id="ARBA00010961"/>
    </source>
</evidence>
<comment type="similarity">
    <text evidence="2 6">Belongs to the transposase mutator family.</text>
</comment>
<evidence type="ECO:0000256" key="3">
    <source>
        <dbReference type="ARBA" id="ARBA00022578"/>
    </source>
</evidence>
<name>A0ABN3Q187_9ACTN</name>
<keyword evidence="6" id="KW-0814">Transposable element</keyword>
<comment type="caution">
    <text evidence="7">The sequence shown here is derived from an EMBL/GenBank/DDBJ whole genome shotgun (WGS) entry which is preliminary data.</text>
</comment>
<keyword evidence="5 6" id="KW-0233">DNA recombination</keyword>
<accession>A0ABN3Q187</accession>
<evidence type="ECO:0000313" key="7">
    <source>
        <dbReference type="EMBL" id="GAA2612183.1"/>
    </source>
</evidence>